<dbReference type="InterPro" id="IPR043926">
    <property type="entry name" value="ABCG_dom"/>
</dbReference>
<dbReference type="Pfam" id="PF14510">
    <property type="entry name" value="ABC_trans_N"/>
    <property type="match status" value="1"/>
</dbReference>
<evidence type="ECO:0000256" key="7">
    <source>
        <dbReference type="ARBA" id="ARBA00022989"/>
    </source>
</evidence>
<evidence type="ECO:0000256" key="1">
    <source>
        <dbReference type="ARBA" id="ARBA00004141"/>
    </source>
</evidence>
<gene>
    <name evidence="13" type="ORF">PgNI_09248</name>
</gene>
<dbReference type="Pfam" id="PF01061">
    <property type="entry name" value="ABC2_membrane"/>
    <property type="match status" value="2"/>
</dbReference>
<comment type="subcellular location">
    <subcellularLocation>
        <location evidence="1">Membrane</location>
        <topology evidence="1">Multi-pass membrane protein</topology>
    </subcellularLocation>
</comment>
<dbReference type="KEGG" id="pgri:PgNI_09248"/>
<dbReference type="GO" id="GO:0016020">
    <property type="term" value="C:membrane"/>
    <property type="evidence" value="ECO:0007669"/>
    <property type="project" value="UniProtKB-SubCell"/>
</dbReference>
<evidence type="ECO:0000256" key="9">
    <source>
        <dbReference type="SAM" id="MobiDB-lite"/>
    </source>
</evidence>
<keyword evidence="7 10" id="KW-1133">Transmembrane helix</keyword>
<accession>A0A6P8ASB7</accession>
<evidence type="ECO:0000313" key="12">
    <source>
        <dbReference type="Proteomes" id="UP000515153"/>
    </source>
</evidence>
<dbReference type="GeneID" id="41964143"/>
<evidence type="ECO:0000256" key="6">
    <source>
        <dbReference type="ARBA" id="ARBA00022840"/>
    </source>
</evidence>
<dbReference type="PANTHER" id="PTHR19241">
    <property type="entry name" value="ATP-BINDING CASSETTE TRANSPORTER"/>
    <property type="match status" value="1"/>
</dbReference>
<dbReference type="GO" id="GO:0016887">
    <property type="term" value="F:ATP hydrolysis activity"/>
    <property type="evidence" value="ECO:0007669"/>
    <property type="project" value="InterPro"/>
</dbReference>
<name>A0A6P8ASB7_PYRGI</name>
<feature type="transmembrane region" description="Helical" evidence="10">
    <location>
        <begin position="1284"/>
        <end position="1304"/>
    </location>
</feature>
<dbReference type="CDD" id="cd03232">
    <property type="entry name" value="ABCG_PDR_domain2"/>
    <property type="match status" value="1"/>
</dbReference>
<feature type="transmembrane region" description="Helical" evidence="10">
    <location>
        <begin position="1161"/>
        <end position="1182"/>
    </location>
</feature>
<feature type="region of interest" description="Disordered" evidence="9">
    <location>
        <begin position="1"/>
        <end position="24"/>
    </location>
</feature>
<feature type="domain" description="ABC transporter" evidence="11">
    <location>
        <begin position="827"/>
        <end position="1069"/>
    </location>
</feature>
<keyword evidence="5" id="KW-0547">Nucleotide-binding</keyword>
<dbReference type="GO" id="GO:0005524">
    <property type="term" value="F:ATP binding"/>
    <property type="evidence" value="ECO:0007669"/>
    <property type="project" value="UniProtKB-KW"/>
</dbReference>
<dbReference type="RefSeq" id="XP_030977774.1">
    <property type="nucleotide sequence ID" value="XM_031129235.1"/>
</dbReference>
<evidence type="ECO:0000256" key="4">
    <source>
        <dbReference type="ARBA" id="ARBA00022692"/>
    </source>
</evidence>
<keyword evidence="8 10" id="KW-0472">Membrane</keyword>
<reference evidence="13" key="1">
    <citation type="journal article" date="2019" name="Mol. Biol. Evol.">
        <title>Blast fungal genomes show frequent chromosomal changes, gene gains and losses, and effector gene turnover.</title>
        <authorList>
            <person name="Gomez Luciano L.B."/>
            <person name="Jason Tsai I."/>
            <person name="Chuma I."/>
            <person name="Tosa Y."/>
            <person name="Chen Y.H."/>
            <person name="Li J.Y."/>
            <person name="Li M.Y."/>
            <person name="Jade Lu M.Y."/>
            <person name="Nakayashiki H."/>
            <person name="Li W.H."/>
        </authorList>
    </citation>
    <scope>NUCLEOTIDE SEQUENCE</scope>
    <source>
        <strain evidence="13">NI907</strain>
    </source>
</reference>
<keyword evidence="4 10" id="KW-0812">Transmembrane</keyword>
<dbReference type="Pfam" id="PF06422">
    <property type="entry name" value="PDR_CDR"/>
    <property type="match status" value="1"/>
</dbReference>
<dbReference type="SUPFAM" id="SSF52540">
    <property type="entry name" value="P-loop containing nucleoside triphosphate hydrolases"/>
    <property type="match status" value="2"/>
</dbReference>
<proteinExistence type="inferred from homology"/>
<organism evidence="12 13">
    <name type="scientific">Pyricularia grisea</name>
    <name type="common">Crabgrass-specific blast fungus</name>
    <name type="synonym">Magnaporthe grisea</name>
    <dbReference type="NCBI Taxonomy" id="148305"/>
    <lineage>
        <taxon>Eukaryota</taxon>
        <taxon>Fungi</taxon>
        <taxon>Dikarya</taxon>
        <taxon>Ascomycota</taxon>
        <taxon>Pezizomycotina</taxon>
        <taxon>Sordariomycetes</taxon>
        <taxon>Sordariomycetidae</taxon>
        <taxon>Magnaporthales</taxon>
        <taxon>Pyriculariaceae</taxon>
        <taxon>Pyricularia</taxon>
    </lineage>
</organism>
<feature type="transmembrane region" description="Helical" evidence="10">
    <location>
        <begin position="576"/>
        <end position="601"/>
    </location>
</feature>
<dbReference type="InterPro" id="IPR003593">
    <property type="entry name" value="AAA+_ATPase"/>
</dbReference>
<evidence type="ECO:0000256" key="8">
    <source>
        <dbReference type="ARBA" id="ARBA00023136"/>
    </source>
</evidence>
<dbReference type="GO" id="GO:0140359">
    <property type="term" value="F:ABC-type transporter activity"/>
    <property type="evidence" value="ECO:0007669"/>
    <property type="project" value="InterPro"/>
</dbReference>
<feature type="transmembrane region" description="Helical" evidence="10">
    <location>
        <begin position="534"/>
        <end position="555"/>
    </location>
</feature>
<dbReference type="PROSITE" id="PS50893">
    <property type="entry name" value="ABC_TRANSPORTER_2"/>
    <property type="match status" value="2"/>
</dbReference>
<dbReference type="InterPro" id="IPR003439">
    <property type="entry name" value="ABC_transporter-like_ATP-bd"/>
</dbReference>
<dbReference type="InterPro" id="IPR034003">
    <property type="entry name" value="ABCG_PDR_2"/>
</dbReference>
<dbReference type="InterPro" id="IPR017871">
    <property type="entry name" value="ABC_transporter-like_CS"/>
</dbReference>
<dbReference type="PROSITE" id="PS00211">
    <property type="entry name" value="ABC_TRANSPORTER_1"/>
    <property type="match status" value="1"/>
</dbReference>
<dbReference type="InterPro" id="IPR013525">
    <property type="entry name" value="ABC2_TM"/>
</dbReference>
<feature type="transmembrane region" description="Helical" evidence="10">
    <location>
        <begin position="501"/>
        <end position="522"/>
    </location>
</feature>
<evidence type="ECO:0000256" key="3">
    <source>
        <dbReference type="ARBA" id="ARBA00022448"/>
    </source>
</evidence>
<feature type="transmembrane region" description="Helical" evidence="10">
    <location>
        <begin position="747"/>
        <end position="767"/>
    </location>
</feature>
<keyword evidence="12" id="KW-1185">Reference proteome</keyword>
<feature type="domain" description="ABC transporter" evidence="11">
    <location>
        <begin position="134"/>
        <end position="388"/>
    </location>
</feature>
<dbReference type="FunFam" id="3.40.50.300:FF:000054">
    <property type="entry name" value="ABC multidrug transporter atrF"/>
    <property type="match status" value="1"/>
</dbReference>
<evidence type="ECO:0000259" key="11">
    <source>
        <dbReference type="PROSITE" id="PS50893"/>
    </source>
</evidence>
<dbReference type="CDD" id="cd03233">
    <property type="entry name" value="ABCG_PDR_domain1"/>
    <property type="match status" value="1"/>
</dbReference>
<feature type="transmembrane region" description="Helical" evidence="10">
    <location>
        <begin position="1436"/>
        <end position="1454"/>
    </location>
</feature>
<reference evidence="13" key="2">
    <citation type="submission" date="2019-10" db="EMBL/GenBank/DDBJ databases">
        <authorList>
            <consortium name="NCBI Genome Project"/>
        </authorList>
    </citation>
    <scope>NUCLEOTIDE SEQUENCE</scope>
    <source>
        <strain evidence="13">NI907</strain>
    </source>
</reference>
<evidence type="ECO:0000256" key="2">
    <source>
        <dbReference type="ARBA" id="ARBA00006012"/>
    </source>
</evidence>
<evidence type="ECO:0000256" key="10">
    <source>
        <dbReference type="SAM" id="Phobius"/>
    </source>
</evidence>
<dbReference type="SMART" id="SM00382">
    <property type="entry name" value="AAA"/>
    <property type="match status" value="2"/>
</dbReference>
<dbReference type="Pfam" id="PF19055">
    <property type="entry name" value="ABC2_membrane_7"/>
    <property type="match status" value="1"/>
</dbReference>
<dbReference type="Proteomes" id="UP000515153">
    <property type="component" value="Unplaced"/>
</dbReference>
<feature type="transmembrane region" description="Helical" evidence="10">
    <location>
        <begin position="640"/>
        <end position="664"/>
    </location>
</feature>
<feature type="transmembrane region" description="Helical" evidence="10">
    <location>
        <begin position="1311"/>
        <end position="1331"/>
    </location>
</feature>
<dbReference type="InterPro" id="IPR010929">
    <property type="entry name" value="PDR_CDR_ABC"/>
</dbReference>
<dbReference type="InterPro" id="IPR034001">
    <property type="entry name" value="ABCG_PDR_1"/>
</dbReference>
<reference evidence="13" key="3">
    <citation type="submission" date="2025-08" db="UniProtKB">
        <authorList>
            <consortium name="RefSeq"/>
        </authorList>
    </citation>
    <scope>IDENTIFICATION</scope>
    <source>
        <strain evidence="13">NI907</strain>
    </source>
</reference>
<evidence type="ECO:0000313" key="13">
    <source>
        <dbReference type="RefSeq" id="XP_030977774.1"/>
    </source>
</evidence>
<protein>
    <recommendedName>
        <fullName evidence="11">ABC transporter domain-containing protein</fullName>
    </recommendedName>
</protein>
<dbReference type="Pfam" id="PF00005">
    <property type="entry name" value="ABC_tran"/>
    <property type="match status" value="2"/>
</dbReference>
<sequence length="1464" mass="163533">MSTSNQGGQPPSLSSIENLQENVQSHSEVTIVNYDFESQEEDSRVEEEVHELARRYTTASNFQGSLFPHQPGSPLDPSSDTFNARKWAKAFYDLRVDTAEGSPPRTTGIAFKNLNVHGFGTSTDFQKDVGNSILNIGSAVDKMLGRKQERIDILHNLEGVVHAGELLAVLGPPGSGCTTFLKTVAGETHGFHVDPEATINYQGIHPKQMRTSFRGEAIYTAEVDHHFAHLTVGDTLYFAARCRIPKNIPSGISRREYAEHLRDVTMAMFGISHTINSKVGNGFVRGVSGGERKRVTIAEAALSYSPLQCWDNSTRGLDSANAVEFVRTLRTQSDIMSCTSAVAIYQAPQDAYDLFHKVIVLYEGRQIYFGPTGQAQAYFEGLGFVCPDQQTTADFLTSMTSNQERIIRPGWEGKAPRSPDEFAQAWKNSQQRAALMVEIDSYIEQHPFHGQDLQTFAKSRRMDQSKAQRAKSPYTLSFGEQLGITLWRSIVMLKNDPSTTVAALFTNTFQAVIIGSIFYNLSADTSSFFKRSTLLFFLVLMNAFGSILEILSLYAKRTIVEKHARYALYRPSVEALSAMVADLPYKIVNAIIMNTILYFMGNLRREAGAYFFFLLINFVMTLSMSMMFRLIASVTKTISAAMAPASIILLAIVLYTGFSIPVQYMQVWLGWLRWINPVYYGLESIMLNEFLGRNFECTSFIPSGSSYNNVPSSSRVCTTVGSIPGQPFVTGAAYLESSYDYLGEHKWRNFGVVVAFTILFMVLHLVATEYVAAARSKGEVLVFTRKALKARKRQQKSSGDIEMSSQGRQYIEESEGPVDMEKQTSVFHWKDVCYDIKIKGEPRRILDHVDGWVKPGTLTALMGVSGAGKTTLLDVLASRVTMGVISGSMLVDGQPRDFSFQRKTGYVQQQDLHLHTSTVREALTFSAILRQPSHYTKKEKIDYVDTVISMLGMEEYADAVIGIPGEGLNVEQRKRLTIGVELAARPQLLLFLDEPTSGLDSQTSWSICNLMEKLTRSGQAILCTIHQPSAILFQRFDRLLLLAKGGRTVYFGEIGKNSHVLMDYFVRNGGPECPEGANPAEHMLEVIGAARGAKTEIDWPAVWRQSPEYQGVQDELARLSSTRAVPVSSDNTQHNEFAAGMITQFEQVTKRVFQQYWRMPALIASKAILSFGTALFIGLSFLNAQNSIRGLQNQLFGVFMFLSIFGQILNQIMPMFVTQRTMYEARERPSKTYSWQSFIFANVVVEMAWNTLMGTLCFICWYFPMGLYRNAYLTDTVDSRGATMFAQVWIFFIFVTSFAFLGIAALESAEVAGSVCNLLNIMMFSFCGVLAGPNDLPRFWIFMYRVNPFTYVVESFLGTGLADTTVTCAANEYVTFNPANGTCSEYMATYMSSAGGYLQNPQATSDCSYCSMDSTNTYLTSLNINPANTWRNFGLMWVYVVFNLGAAVTLYWMARVPKRKAKKE</sequence>
<feature type="region of interest" description="Disordered" evidence="9">
    <location>
        <begin position="794"/>
        <end position="815"/>
    </location>
</feature>
<feature type="transmembrane region" description="Helical" evidence="10">
    <location>
        <begin position="1194"/>
        <end position="1217"/>
    </location>
</feature>
<comment type="similarity">
    <text evidence="2">Belongs to the ABC transporter superfamily. ABCG family. PDR (TC 3.A.1.205) subfamily.</text>
</comment>
<dbReference type="InterPro" id="IPR027417">
    <property type="entry name" value="P-loop_NTPase"/>
</dbReference>
<keyword evidence="6" id="KW-0067">ATP-binding</keyword>
<dbReference type="Gene3D" id="3.40.50.300">
    <property type="entry name" value="P-loop containing nucleotide triphosphate hydrolases"/>
    <property type="match status" value="2"/>
</dbReference>
<keyword evidence="3" id="KW-0813">Transport</keyword>
<feature type="transmembrane region" description="Helical" evidence="10">
    <location>
        <begin position="1238"/>
        <end position="1264"/>
    </location>
</feature>
<feature type="transmembrane region" description="Helical" evidence="10">
    <location>
        <begin position="607"/>
        <end position="628"/>
    </location>
</feature>
<dbReference type="InterPro" id="IPR029481">
    <property type="entry name" value="ABC_trans_N"/>
</dbReference>
<evidence type="ECO:0000256" key="5">
    <source>
        <dbReference type="ARBA" id="ARBA00022741"/>
    </source>
</evidence>